<evidence type="ECO:0008006" key="6">
    <source>
        <dbReference type="Google" id="ProtNLM"/>
    </source>
</evidence>
<dbReference type="AlphaFoldDB" id="A0A8J6NGT2"/>
<comment type="caution">
    <text evidence="4">The sequence shown here is derived from an EMBL/GenBank/DDBJ whole genome shotgun (WGS) entry which is preliminary data.</text>
</comment>
<keyword evidence="3" id="KW-0732">Signal</keyword>
<evidence type="ECO:0000256" key="1">
    <source>
        <dbReference type="SAM" id="MobiDB-lite"/>
    </source>
</evidence>
<reference evidence="4 5" key="1">
    <citation type="submission" date="2020-08" db="EMBL/GenBank/DDBJ databases">
        <title>Bridging the membrane lipid divide: bacteria of the FCB group superphylum have the potential to synthesize archaeal ether lipids.</title>
        <authorList>
            <person name="Villanueva L."/>
            <person name="Von Meijenfeldt F.A.B."/>
            <person name="Westbye A.B."/>
            <person name="Yadav S."/>
            <person name="Hopmans E.C."/>
            <person name="Dutilh B.E."/>
            <person name="Sinninghe Damste J.S."/>
        </authorList>
    </citation>
    <scope>NUCLEOTIDE SEQUENCE [LARGE SCALE GENOMIC DNA]</scope>
    <source>
        <strain evidence="4">NIOZ-UU47</strain>
    </source>
</reference>
<protein>
    <recommendedName>
        <fullName evidence="6">ResB-like domain-containing protein</fullName>
    </recommendedName>
</protein>
<keyword evidence="2" id="KW-0812">Transmembrane</keyword>
<keyword evidence="2" id="KW-0472">Membrane</keyword>
<proteinExistence type="predicted"/>
<feature type="signal peptide" evidence="3">
    <location>
        <begin position="1"/>
        <end position="30"/>
    </location>
</feature>
<organism evidence="4 5">
    <name type="scientific">Candidatus Desulfobia pelagia</name>
    <dbReference type="NCBI Taxonomy" id="2841692"/>
    <lineage>
        <taxon>Bacteria</taxon>
        <taxon>Pseudomonadati</taxon>
        <taxon>Thermodesulfobacteriota</taxon>
        <taxon>Desulfobulbia</taxon>
        <taxon>Desulfobulbales</taxon>
        <taxon>Desulfobulbaceae</taxon>
        <taxon>Candidatus Desulfobia</taxon>
    </lineage>
</organism>
<sequence length="354" mass="39421">MSGPCCMKSPLRGCGLVVLALIFLAAPLRAAPSGTALTPLRLHLSPLTPAGEVCEQHSAPAASQKPGRPGQPMGGRSVQESEHRPQPVRSYHFNEHSRLAQVKAYVRRPDGSVIEPNLQLGVDPQLTFPTPFGNGPVHGANNVYVVEQGVENAILQVRTAKWITMHHSCGWGHEGKFNEDLTTPQSLETIPFEIKINDLWDTNFHSRVASGQDLHITVLRFGEPVPGAVVQLETEKKWRKEVVTGVDGTAVLQMIRDYYPKSWPDFKRTRKGEFLITASYQEDEAGSFRNTPYERVQYVTTHPWYYTPASADYSSYAYGLLIAVLGMAMTSGGIFFYRERRKKPVKGIVFDEQD</sequence>
<evidence type="ECO:0000256" key="2">
    <source>
        <dbReference type="SAM" id="Phobius"/>
    </source>
</evidence>
<evidence type="ECO:0000313" key="5">
    <source>
        <dbReference type="Proteomes" id="UP000614424"/>
    </source>
</evidence>
<accession>A0A8J6NGT2</accession>
<dbReference type="EMBL" id="JACNJZ010000138">
    <property type="protein sequence ID" value="MBC8318228.1"/>
    <property type="molecule type" value="Genomic_DNA"/>
</dbReference>
<name>A0A8J6NGT2_9BACT</name>
<feature type="transmembrane region" description="Helical" evidence="2">
    <location>
        <begin position="316"/>
        <end position="337"/>
    </location>
</feature>
<keyword evidence="2" id="KW-1133">Transmembrane helix</keyword>
<dbReference type="Proteomes" id="UP000614424">
    <property type="component" value="Unassembled WGS sequence"/>
</dbReference>
<feature type="region of interest" description="Disordered" evidence="1">
    <location>
        <begin position="55"/>
        <end position="90"/>
    </location>
</feature>
<evidence type="ECO:0000313" key="4">
    <source>
        <dbReference type="EMBL" id="MBC8318228.1"/>
    </source>
</evidence>
<gene>
    <name evidence="4" type="ORF">H8E41_10010</name>
</gene>
<feature type="chain" id="PRO_5035148289" description="ResB-like domain-containing protein" evidence="3">
    <location>
        <begin position="31"/>
        <end position="354"/>
    </location>
</feature>
<evidence type="ECO:0000256" key="3">
    <source>
        <dbReference type="SAM" id="SignalP"/>
    </source>
</evidence>